<dbReference type="Pfam" id="PF16234">
    <property type="entry name" value="DUF4892"/>
    <property type="match status" value="1"/>
</dbReference>
<evidence type="ECO:0000313" key="2">
    <source>
        <dbReference type="EMBL" id="PKF72773.1"/>
    </source>
</evidence>
<name>A0A2I0CTT4_9PSED</name>
<dbReference type="InterPro" id="IPR032608">
    <property type="entry name" value="DUF4892"/>
</dbReference>
<organism evidence="2 3">
    <name type="scientific">Pseudomonas fluvialis</name>
    <dbReference type="NCBI Taxonomy" id="1793966"/>
    <lineage>
        <taxon>Bacteria</taxon>
        <taxon>Pseudomonadati</taxon>
        <taxon>Pseudomonadota</taxon>
        <taxon>Gammaproteobacteria</taxon>
        <taxon>Pseudomonadales</taxon>
        <taxon>Pseudomonadaceae</taxon>
        <taxon>Pseudomonas</taxon>
    </lineage>
</organism>
<keyword evidence="1" id="KW-0732">Signal</keyword>
<reference evidence="3" key="1">
    <citation type="submission" date="2017-12" db="EMBL/GenBank/DDBJ databases">
        <authorList>
            <person name="Yu X.-Y."/>
        </authorList>
    </citation>
    <scope>NUCLEOTIDE SEQUENCE [LARGE SCALE GENOMIC DNA]</scope>
    <source>
        <strain evidence="3">ZYSR67-Z</strain>
    </source>
</reference>
<sequence length="261" mass="28717">MRLLIALTLLVGSLSVQASPDWLPSTPLLAQARVLDEQSFSGERRYPQSPLARISNRLRMEQSVTLSGEGQALYLQVPAQLAAGGLDELRRDLQGQGAQVLYWCRGRSCGASSLWANGIFANPRLTGADEQQQFLLLRLAAPREQYLQAYYLITRGTRPAYLQAEQLQVASLPELLPTPATLLAQLEADGVLYLMPPGVVPEAGWLQLLARTLQLNSTLRVSLQGAHAEAWRDALQEQGVRGSRLELDAGADPGLRVRWLR</sequence>
<evidence type="ECO:0000256" key="1">
    <source>
        <dbReference type="SAM" id="SignalP"/>
    </source>
</evidence>
<dbReference type="Proteomes" id="UP000242861">
    <property type="component" value="Unassembled WGS sequence"/>
</dbReference>
<accession>A0A2I0CTT4</accession>
<feature type="signal peptide" evidence="1">
    <location>
        <begin position="1"/>
        <end position="18"/>
    </location>
</feature>
<dbReference type="EMBL" id="PIYS01000003">
    <property type="protein sequence ID" value="PKF72773.1"/>
    <property type="molecule type" value="Genomic_DNA"/>
</dbReference>
<comment type="caution">
    <text evidence="2">The sequence shown here is derived from an EMBL/GenBank/DDBJ whole genome shotgun (WGS) entry which is preliminary data.</text>
</comment>
<gene>
    <name evidence="2" type="ORF">CW360_03405</name>
</gene>
<protein>
    <submittedName>
        <fullName evidence="2">DUF4892 domain-containing protein</fullName>
    </submittedName>
</protein>
<dbReference type="RefSeq" id="WP_101192753.1">
    <property type="nucleotide sequence ID" value="NZ_JBICLX010000007.1"/>
</dbReference>
<dbReference type="AlphaFoldDB" id="A0A2I0CTT4"/>
<feature type="chain" id="PRO_5014172149" evidence="1">
    <location>
        <begin position="19"/>
        <end position="261"/>
    </location>
</feature>
<evidence type="ECO:0000313" key="3">
    <source>
        <dbReference type="Proteomes" id="UP000242861"/>
    </source>
</evidence>
<proteinExistence type="predicted"/>